<dbReference type="RefSeq" id="WP_012319849.1">
    <property type="nucleotide sequence ID" value="NC_010505.1"/>
</dbReference>
<organism evidence="3 4">
    <name type="scientific">Methylobacterium radiotolerans (strain ATCC 27329 / DSM 1819 / JCM 2831 / NBRC 15690 / NCIMB 10815 / 0-1)</name>
    <dbReference type="NCBI Taxonomy" id="426355"/>
    <lineage>
        <taxon>Bacteria</taxon>
        <taxon>Pseudomonadati</taxon>
        <taxon>Pseudomonadota</taxon>
        <taxon>Alphaproteobacteria</taxon>
        <taxon>Hyphomicrobiales</taxon>
        <taxon>Methylobacteriaceae</taxon>
        <taxon>Methylobacterium</taxon>
    </lineage>
</organism>
<dbReference type="GeneID" id="6138940"/>
<dbReference type="Proteomes" id="UP000006589">
    <property type="component" value="Chromosome"/>
</dbReference>
<dbReference type="PATRIC" id="fig|426355.14.peg.2962"/>
<sequence length="93" mass="9845">MAIRLAVRLTPRGGRDAAEGWARDEKGQPYLKARVAAPPVEGAANAALVVLIAKALKVGRGSVRIVTGDQSRLKILEIDGVAQADLDRVFGSR</sequence>
<evidence type="ECO:0000313" key="3">
    <source>
        <dbReference type="EMBL" id="ACB24880.1"/>
    </source>
</evidence>
<evidence type="ECO:0000256" key="2">
    <source>
        <dbReference type="HAMAP-Rule" id="MF_00634"/>
    </source>
</evidence>
<comment type="similarity">
    <text evidence="1 2">Belongs to the UPF0235 family.</text>
</comment>
<dbReference type="AlphaFoldDB" id="B1M403"/>
<proteinExistence type="inferred from homology"/>
<protein>
    <recommendedName>
        <fullName evidence="2">UPF0235 protein Mrad2831_2896</fullName>
    </recommendedName>
</protein>
<dbReference type="SUPFAM" id="SSF69786">
    <property type="entry name" value="YggU-like"/>
    <property type="match status" value="1"/>
</dbReference>
<dbReference type="OrthoDB" id="9801972at2"/>
<gene>
    <name evidence="3" type="ordered locus">Mrad2831_2896</name>
</gene>
<dbReference type="HAMAP" id="MF_00634">
    <property type="entry name" value="UPF0235"/>
    <property type="match status" value="1"/>
</dbReference>
<dbReference type="eggNOG" id="COG1872">
    <property type="taxonomic scope" value="Bacteria"/>
</dbReference>
<dbReference type="EMBL" id="CP001001">
    <property type="protein sequence ID" value="ACB24880.1"/>
    <property type="molecule type" value="Genomic_DNA"/>
</dbReference>
<dbReference type="SMART" id="SM01152">
    <property type="entry name" value="DUF167"/>
    <property type="match status" value="1"/>
</dbReference>
<dbReference type="NCBIfam" id="TIGR00251">
    <property type="entry name" value="DUF167 family protein"/>
    <property type="match status" value="1"/>
</dbReference>
<evidence type="ECO:0000256" key="1">
    <source>
        <dbReference type="ARBA" id="ARBA00010364"/>
    </source>
</evidence>
<dbReference type="HOGENOM" id="CLU_130694_3_1_5"/>
<reference evidence="3 4" key="1">
    <citation type="submission" date="2008-03" db="EMBL/GenBank/DDBJ databases">
        <title>Complete sequence of chromosome of Methylobacterium radiotolerans JCM 2831.</title>
        <authorList>
            <consortium name="US DOE Joint Genome Institute"/>
            <person name="Copeland A."/>
            <person name="Lucas S."/>
            <person name="Lapidus A."/>
            <person name="Glavina del Rio T."/>
            <person name="Dalin E."/>
            <person name="Tice H."/>
            <person name="Bruce D."/>
            <person name="Goodwin L."/>
            <person name="Pitluck S."/>
            <person name="Kiss H."/>
            <person name="Brettin T."/>
            <person name="Detter J.C."/>
            <person name="Han C."/>
            <person name="Kuske C.R."/>
            <person name="Schmutz J."/>
            <person name="Larimer F."/>
            <person name="Land M."/>
            <person name="Hauser L."/>
            <person name="Kyrpides N."/>
            <person name="Mikhailova N."/>
            <person name="Marx C.J."/>
            <person name="Richardson P."/>
        </authorList>
    </citation>
    <scope>NUCLEOTIDE SEQUENCE [LARGE SCALE GENOMIC DNA]</scope>
    <source>
        <strain evidence="4">ATCC 27329 / DSM 1819 / JCM 2831 / NBRC 15690 / NCIMB 10815 / 0-1</strain>
    </source>
</reference>
<dbReference type="Gene3D" id="3.30.1200.10">
    <property type="entry name" value="YggU-like"/>
    <property type="match status" value="1"/>
</dbReference>
<dbReference type="Pfam" id="PF02594">
    <property type="entry name" value="DUF167"/>
    <property type="match status" value="1"/>
</dbReference>
<name>B1M403_METRJ</name>
<dbReference type="InterPro" id="IPR003746">
    <property type="entry name" value="DUF167"/>
</dbReference>
<evidence type="ECO:0000313" key="4">
    <source>
        <dbReference type="Proteomes" id="UP000006589"/>
    </source>
</evidence>
<accession>B1M403</accession>
<dbReference type="KEGG" id="mrd:Mrad2831_2896"/>
<dbReference type="STRING" id="426355.Mrad2831_2896"/>
<dbReference type="InterPro" id="IPR036591">
    <property type="entry name" value="YggU-like_sf"/>
</dbReference>